<dbReference type="InterPro" id="IPR003593">
    <property type="entry name" value="AAA+_ATPase"/>
</dbReference>
<dbReference type="PATRIC" id="fig|1618983.3.peg.455"/>
<evidence type="ECO:0000313" key="12">
    <source>
        <dbReference type="Proteomes" id="UP000033930"/>
    </source>
</evidence>
<organism evidence="11 12">
    <name type="scientific">Candidatus Uhrbacteria bacterium GW2011_GWC1_41_20</name>
    <dbReference type="NCBI Taxonomy" id="1618983"/>
    <lineage>
        <taxon>Bacteria</taxon>
        <taxon>Candidatus Uhriibacteriota</taxon>
    </lineage>
</organism>
<dbReference type="PROSITE" id="PS50893">
    <property type="entry name" value="ABC_TRANSPORTER_2"/>
    <property type="match status" value="1"/>
</dbReference>
<dbReference type="GO" id="GO:0051301">
    <property type="term" value="P:cell division"/>
    <property type="evidence" value="ECO:0007669"/>
    <property type="project" value="UniProtKB-UniRule"/>
</dbReference>
<keyword evidence="7 9" id="KW-0472">Membrane</keyword>
<keyword evidence="5 9" id="KW-0547">Nucleotide-binding</keyword>
<reference evidence="11 12" key="1">
    <citation type="journal article" date="2015" name="Nature">
        <title>rRNA introns, odd ribosomes, and small enigmatic genomes across a large radiation of phyla.</title>
        <authorList>
            <person name="Brown C.T."/>
            <person name="Hug L.A."/>
            <person name="Thomas B.C."/>
            <person name="Sharon I."/>
            <person name="Castelle C.J."/>
            <person name="Singh A."/>
            <person name="Wilkins M.J."/>
            <person name="Williams K.H."/>
            <person name="Banfield J.F."/>
        </authorList>
    </citation>
    <scope>NUCLEOTIDE SEQUENCE [LARGE SCALE GENOMIC DNA]</scope>
</reference>
<sequence length="227" mass="25461">MIRFSNVSKHYPPNTCALEHVNLHIKPGEFVSIVGQSGSGKTTLAKLLFAEERATKGKIVVGDWDISSIHTSDIPVLRRQIGIVFQDFKLLSRKTVFENVSFALEVAGEERKRIRDIVPQVLKIVGLSDKHHRYPRQLSGGEQQRVSIARALVHRPKILVADEPTGNLDTIHAHEIIQLLKKINEYGTTVVLVTHDRDIVNALKKRVVTIADGRIVSDIERGKYLIS</sequence>
<dbReference type="Proteomes" id="UP000033930">
    <property type="component" value="Unassembled WGS sequence"/>
</dbReference>
<dbReference type="SMART" id="SM00382">
    <property type="entry name" value="AAA"/>
    <property type="match status" value="1"/>
</dbReference>
<comment type="subunit">
    <text evidence="9">Homodimer. Forms a membrane-associated complex with FtsX.</text>
</comment>
<dbReference type="GO" id="GO:0005886">
    <property type="term" value="C:plasma membrane"/>
    <property type="evidence" value="ECO:0007669"/>
    <property type="project" value="UniProtKB-SubCell"/>
</dbReference>
<accession>A0A0G0XQP4</accession>
<dbReference type="FunFam" id="3.40.50.300:FF:000056">
    <property type="entry name" value="Cell division ATP-binding protein FtsE"/>
    <property type="match status" value="1"/>
</dbReference>
<dbReference type="SUPFAM" id="SSF52540">
    <property type="entry name" value="P-loop containing nucleoside triphosphate hydrolases"/>
    <property type="match status" value="1"/>
</dbReference>
<keyword evidence="3 9" id="KW-1003">Cell membrane</keyword>
<dbReference type="InterPro" id="IPR017871">
    <property type="entry name" value="ABC_transporter-like_CS"/>
</dbReference>
<comment type="function">
    <text evidence="9">Part of the ABC transporter FtsEX involved in cellular division.</text>
</comment>
<evidence type="ECO:0000256" key="7">
    <source>
        <dbReference type="ARBA" id="ARBA00023136"/>
    </source>
</evidence>
<dbReference type="PROSITE" id="PS00211">
    <property type="entry name" value="ABC_TRANSPORTER_1"/>
    <property type="match status" value="1"/>
</dbReference>
<keyword evidence="6 9" id="KW-0067">ATP-binding</keyword>
<comment type="subcellular location">
    <subcellularLocation>
        <location evidence="9">Cell membrane</location>
        <topology evidence="9">Peripheral membrane protein</topology>
        <orientation evidence="9">Cytoplasmic side</orientation>
    </subcellularLocation>
</comment>
<evidence type="ECO:0000256" key="6">
    <source>
        <dbReference type="ARBA" id="ARBA00022840"/>
    </source>
</evidence>
<proteinExistence type="inferred from homology"/>
<dbReference type="GO" id="GO:0005524">
    <property type="term" value="F:ATP binding"/>
    <property type="evidence" value="ECO:0007669"/>
    <property type="project" value="UniProtKB-UniRule"/>
</dbReference>
<protein>
    <recommendedName>
        <fullName evidence="2 9">Cell division ATP-binding protein FtsE</fullName>
    </recommendedName>
</protein>
<evidence type="ECO:0000256" key="9">
    <source>
        <dbReference type="RuleBase" id="RU365094"/>
    </source>
</evidence>
<dbReference type="EMBL" id="LCAW01000009">
    <property type="protein sequence ID" value="KKR99205.1"/>
    <property type="molecule type" value="Genomic_DNA"/>
</dbReference>
<dbReference type="InterPro" id="IPR027417">
    <property type="entry name" value="P-loop_NTPase"/>
</dbReference>
<dbReference type="PANTHER" id="PTHR24220">
    <property type="entry name" value="IMPORT ATP-BINDING PROTEIN"/>
    <property type="match status" value="1"/>
</dbReference>
<dbReference type="PANTHER" id="PTHR24220:SF470">
    <property type="entry name" value="CELL DIVISION ATP-BINDING PROTEIN FTSE"/>
    <property type="match status" value="1"/>
</dbReference>
<comment type="caution">
    <text evidence="11">The sequence shown here is derived from an EMBL/GenBank/DDBJ whole genome shotgun (WGS) entry which is preliminary data.</text>
</comment>
<feature type="domain" description="ABC transporter" evidence="10">
    <location>
        <begin position="2"/>
        <end position="226"/>
    </location>
</feature>
<evidence type="ECO:0000256" key="5">
    <source>
        <dbReference type="ARBA" id="ARBA00022741"/>
    </source>
</evidence>
<dbReference type="InterPro" id="IPR005286">
    <property type="entry name" value="Cell_div_FtsE"/>
</dbReference>
<evidence type="ECO:0000256" key="2">
    <source>
        <dbReference type="ARBA" id="ARBA00020019"/>
    </source>
</evidence>
<dbReference type="InterPro" id="IPR003439">
    <property type="entry name" value="ABC_transporter-like_ATP-bd"/>
</dbReference>
<evidence type="ECO:0000256" key="3">
    <source>
        <dbReference type="ARBA" id="ARBA00022475"/>
    </source>
</evidence>
<evidence type="ECO:0000313" key="11">
    <source>
        <dbReference type="EMBL" id="KKR99205.1"/>
    </source>
</evidence>
<dbReference type="AlphaFoldDB" id="A0A0G0XQP4"/>
<evidence type="ECO:0000259" key="10">
    <source>
        <dbReference type="PROSITE" id="PS50893"/>
    </source>
</evidence>
<dbReference type="GO" id="GO:0022857">
    <property type="term" value="F:transmembrane transporter activity"/>
    <property type="evidence" value="ECO:0007669"/>
    <property type="project" value="TreeGrafter"/>
</dbReference>
<dbReference type="InterPro" id="IPR015854">
    <property type="entry name" value="ABC_transpr_LolD-like"/>
</dbReference>
<evidence type="ECO:0000256" key="8">
    <source>
        <dbReference type="ARBA" id="ARBA00023306"/>
    </source>
</evidence>
<gene>
    <name evidence="9" type="primary">ftsE</name>
    <name evidence="11" type="ORF">UU50_C0009G0022</name>
</gene>
<comment type="similarity">
    <text evidence="1 9">Belongs to the ABC transporter superfamily.</text>
</comment>
<dbReference type="NCBIfam" id="TIGR02673">
    <property type="entry name" value="FtsE"/>
    <property type="match status" value="1"/>
</dbReference>
<dbReference type="GO" id="GO:0016887">
    <property type="term" value="F:ATP hydrolysis activity"/>
    <property type="evidence" value="ECO:0007669"/>
    <property type="project" value="InterPro"/>
</dbReference>
<keyword evidence="8 9" id="KW-0131">Cell cycle</keyword>
<evidence type="ECO:0000256" key="1">
    <source>
        <dbReference type="ARBA" id="ARBA00005417"/>
    </source>
</evidence>
<evidence type="ECO:0000256" key="4">
    <source>
        <dbReference type="ARBA" id="ARBA00022618"/>
    </source>
</evidence>
<keyword evidence="4 9" id="KW-0132">Cell division</keyword>
<dbReference type="Gene3D" id="3.40.50.300">
    <property type="entry name" value="P-loop containing nucleotide triphosphate hydrolases"/>
    <property type="match status" value="1"/>
</dbReference>
<name>A0A0G0XQP4_9BACT</name>
<dbReference type="Pfam" id="PF00005">
    <property type="entry name" value="ABC_tran"/>
    <property type="match status" value="1"/>
</dbReference>